<dbReference type="EMBL" id="JASPKZ010005714">
    <property type="protein sequence ID" value="KAJ9588095.1"/>
    <property type="molecule type" value="Genomic_DNA"/>
</dbReference>
<evidence type="ECO:0000259" key="10">
    <source>
        <dbReference type="PROSITE" id="PS51292"/>
    </source>
</evidence>
<keyword evidence="5" id="KW-0863">Zinc-finger</keyword>
<dbReference type="InterPro" id="IPR013083">
    <property type="entry name" value="Znf_RING/FYVE/PHD"/>
</dbReference>
<gene>
    <name evidence="11" type="ORF">L9F63_018536</name>
</gene>
<dbReference type="GO" id="GO:0002376">
    <property type="term" value="P:immune system process"/>
    <property type="evidence" value="ECO:0007669"/>
    <property type="project" value="UniProtKB-KW"/>
</dbReference>
<evidence type="ECO:0000313" key="12">
    <source>
        <dbReference type="Proteomes" id="UP001233999"/>
    </source>
</evidence>
<evidence type="ECO:0000256" key="3">
    <source>
        <dbReference type="ARBA" id="ARBA00004656"/>
    </source>
</evidence>
<organism evidence="11 12">
    <name type="scientific">Diploptera punctata</name>
    <name type="common">Pacific beetle cockroach</name>
    <dbReference type="NCBI Taxonomy" id="6984"/>
    <lineage>
        <taxon>Eukaryota</taxon>
        <taxon>Metazoa</taxon>
        <taxon>Ecdysozoa</taxon>
        <taxon>Arthropoda</taxon>
        <taxon>Hexapoda</taxon>
        <taxon>Insecta</taxon>
        <taxon>Pterygota</taxon>
        <taxon>Neoptera</taxon>
        <taxon>Polyneoptera</taxon>
        <taxon>Dictyoptera</taxon>
        <taxon>Blattodea</taxon>
        <taxon>Blaberoidea</taxon>
        <taxon>Blaberidae</taxon>
        <taxon>Diplopterinae</taxon>
        <taxon>Diploptera</taxon>
    </lineage>
</organism>
<dbReference type="SUPFAM" id="SSF57850">
    <property type="entry name" value="RING/U-box"/>
    <property type="match status" value="1"/>
</dbReference>
<feature type="transmembrane region" description="Helical" evidence="9">
    <location>
        <begin position="188"/>
        <end position="210"/>
    </location>
</feature>
<name>A0AAD7ZWB0_DIPPU</name>
<dbReference type="GO" id="GO:0005765">
    <property type="term" value="C:lysosomal membrane"/>
    <property type="evidence" value="ECO:0007669"/>
    <property type="project" value="UniProtKB-SubCell"/>
</dbReference>
<evidence type="ECO:0000256" key="9">
    <source>
        <dbReference type="SAM" id="Phobius"/>
    </source>
</evidence>
<feature type="compositionally biased region" description="Low complexity" evidence="8">
    <location>
        <begin position="294"/>
        <end position="305"/>
    </location>
</feature>
<evidence type="ECO:0000256" key="7">
    <source>
        <dbReference type="ARBA" id="ARBA00022859"/>
    </source>
</evidence>
<keyword evidence="4" id="KW-0479">Metal-binding</keyword>
<comment type="subcellular location">
    <subcellularLocation>
        <location evidence="1">Endomembrane system</location>
        <topology evidence="1">Multi-pass membrane protein</topology>
    </subcellularLocation>
    <subcellularLocation>
        <location evidence="2">Endosome</location>
    </subcellularLocation>
    <subcellularLocation>
        <location evidence="3">Lysosome membrane</location>
    </subcellularLocation>
</comment>
<accession>A0AAD7ZWB0</accession>
<keyword evidence="6" id="KW-0862">Zinc</keyword>
<evidence type="ECO:0000256" key="8">
    <source>
        <dbReference type="SAM" id="MobiDB-lite"/>
    </source>
</evidence>
<dbReference type="GO" id="GO:0005768">
    <property type="term" value="C:endosome"/>
    <property type="evidence" value="ECO:0007669"/>
    <property type="project" value="UniProtKB-SubCell"/>
</dbReference>
<feature type="non-terminal residue" evidence="11">
    <location>
        <position position="1"/>
    </location>
</feature>
<keyword evidence="9" id="KW-0812">Transmembrane</keyword>
<keyword evidence="9" id="KW-1133">Transmembrane helix</keyword>
<dbReference type="PANTHER" id="PTHR45981">
    <property type="entry name" value="LD02310P"/>
    <property type="match status" value="1"/>
</dbReference>
<protein>
    <recommendedName>
        <fullName evidence="10">RING-CH-type domain-containing protein</fullName>
    </recommendedName>
</protein>
<feature type="compositionally biased region" description="Basic and acidic residues" evidence="8">
    <location>
        <begin position="265"/>
        <end position="293"/>
    </location>
</feature>
<evidence type="ECO:0000256" key="1">
    <source>
        <dbReference type="ARBA" id="ARBA00004127"/>
    </source>
</evidence>
<evidence type="ECO:0000256" key="4">
    <source>
        <dbReference type="ARBA" id="ARBA00022723"/>
    </source>
</evidence>
<dbReference type="SMART" id="SM00744">
    <property type="entry name" value="RINGv"/>
    <property type="match status" value="1"/>
</dbReference>
<keyword evidence="12" id="KW-1185">Reference proteome</keyword>
<feature type="compositionally biased region" description="Polar residues" evidence="8">
    <location>
        <begin position="315"/>
        <end position="326"/>
    </location>
</feature>
<dbReference type="Gene3D" id="3.30.40.10">
    <property type="entry name" value="Zinc/RING finger domain, C3HC4 (zinc finger)"/>
    <property type="match status" value="1"/>
</dbReference>
<evidence type="ECO:0000256" key="5">
    <source>
        <dbReference type="ARBA" id="ARBA00022771"/>
    </source>
</evidence>
<feature type="non-terminal residue" evidence="11">
    <location>
        <position position="326"/>
    </location>
</feature>
<evidence type="ECO:0000256" key="2">
    <source>
        <dbReference type="ARBA" id="ARBA00004177"/>
    </source>
</evidence>
<feature type="region of interest" description="Disordered" evidence="8">
    <location>
        <begin position="265"/>
        <end position="326"/>
    </location>
</feature>
<feature type="domain" description="RING-CH-type" evidence="10">
    <location>
        <begin position="63"/>
        <end position="124"/>
    </location>
</feature>
<evidence type="ECO:0000256" key="6">
    <source>
        <dbReference type="ARBA" id="ARBA00022833"/>
    </source>
</evidence>
<evidence type="ECO:0000313" key="11">
    <source>
        <dbReference type="EMBL" id="KAJ9588095.1"/>
    </source>
</evidence>
<dbReference type="PROSITE" id="PS51292">
    <property type="entry name" value="ZF_RING_CH"/>
    <property type="match status" value="1"/>
</dbReference>
<proteinExistence type="predicted"/>
<dbReference type="Proteomes" id="UP001233999">
    <property type="component" value="Unassembled WGS sequence"/>
</dbReference>
<keyword evidence="7" id="KW-0391">Immunity</keyword>
<dbReference type="GO" id="GO:0008270">
    <property type="term" value="F:zinc ion binding"/>
    <property type="evidence" value="ECO:0007669"/>
    <property type="project" value="UniProtKB-KW"/>
</dbReference>
<sequence>TFLHSVNPSFLWSLSLKSGSLNLLLPEGPPEACSWILLKSFFEPVFTTTSQRPPERCASQASTLSNNHDICRICHCEGDSEVPLIAPCYCCGSLRYVHQACLQQWIKSSDIRSCELCKFQFIMQSKIKPFSEWESLEMSGVERRKLLCSVTFHAVALTCVVWSLYVLIDRTAEEIQKGVLEWPFWTKLIVVAIGFTGGLVFMYIQCKAYLQLCRRWRAFNRVIYVQNAPEKVALPPANTQPPLAREESLLVSETCCGVVTSDDAGRGKHRGNDMASRDERNIPEIRGKFRDDTSTSCASPSNSSTAWVADVASDRITSASTSSQRE</sequence>
<dbReference type="InterPro" id="IPR011016">
    <property type="entry name" value="Znf_RING-CH"/>
</dbReference>
<dbReference type="AlphaFoldDB" id="A0AAD7ZWB0"/>
<reference evidence="11" key="2">
    <citation type="submission" date="2023-05" db="EMBL/GenBank/DDBJ databases">
        <authorList>
            <person name="Fouks B."/>
        </authorList>
    </citation>
    <scope>NUCLEOTIDE SEQUENCE</scope>
    <source>
        <strain evidence="11">Stay&amp;Tobe</strain>
        <tissue evidence="11">Testes</tissue>
    </source>
</reference>
<dbReference type="Pfam" id="PF12906">
    <property type="entry name" value="RINGv"/>
    <property type="match status" value="1"/>
</dbReference>
<feature type="transmembrane region" description="Helical" evidence="9">
    <location>
        <begin position="146"/>
        <end position="168"/>
    </location>
</feature>
<reference evidence="11" key="1">
    <citation type="journal article" date="2023" name="IScience">
        <title>Live-bearing cockroach genome reveals convergent evolutionary mechanisms linked to viviparity in insects and beyond.</title>
        <authorList>
            <person name="Fouks B."/>
            <person name="Harrison M.C."/>
            <person name="Mikhailova A.A."/>
            <person name="Marchal E."/>
            <person name="English S."/>
            <person name="Carruthers M."/>
            <person name="Jennings E.C."/>
            <person name="Chiamaka E.L."/>
            <person name="Frigard R.A."/>
            <person name="Pippel M."/>
            <person name="Attardo G.M."/>
            <person name="Benoit J.B."/>
            <person name="Bornberg-Bauer E."/>
            <person name="Tobe S.S."/>
        </authorList>
    </citation>
    <scope>NUCLEOTIDE SEQUENCE</scope>
    <source>
        <strain evidence="11">Stay&amp;Tobe</strain>
    </source>
</reference>
<comment type="caution">
    <text evidence="11">The sequence shown here is derived from an EMBL/GenBank/DDBJ whole genome shotgun (WGS) entry which is preliminary data.</text>
</comment>
<keyword evidence="9" id="KW-0472">Membrane</keyword>